<organism evidence="3 4">
    <name type="scientific">Xanthomonas theicola</name>
    <dbReference type="NCBI Taxonomy" id="56464"/>
    <lineage>
        <taxon>Bacteria</taxon>
        <taxon>Pseudomonadati</taxon>
        <taxon>Pseudomonadota</taxon>
        <taxon>Gammaproteobacteria</taxon>
        <taxon>Lysobacterales</taxon>
        <taxon>Lysobacteraceae</taxon>
        <taxon>Xanthomonas</taxon>
    </lineage>
</organism>
<dbReference type="AlphaFoldDB" id="A0A2S6Z347"/>
<feature type="chain" id="PRO_5015479864" description="DUF4189 domain-containing protein" evidence="1">
    <location>
        <begin position="22"/>
        <end position="179"/>
    </location>
</feature>
<protein>
    <recommendedName>
        <fullName evidence="2">DUF4189 domain-containing protein</fullName>
    </recommendedName>
</protein>
<proteinExistence type="predicted"/>
<name>A0A2S6Z347_9XANT</name>
<dbReference type="InterPro" id="IPR025240">
    <property type="entry name" value="DUF4189"/>
</dbReference>
<dbReference type="Proteomes" id="UP000239898">
    <property type="component" value="Unassembled WGS sequence"/>
</dbReference>
<evidence type="ECO:0000313" key="4">
    <source>
        <dbReference type="Proteomes" id="UP000239898"/>
    </source>
</evidence>
<keyword evidence="4" id="KW-1185">Reference proteome</keyword>
<dbReference type="EMBL" id="MIGX01000209">
    <property type="protein sequence ID" value="PPT75439.1"/>
    <property type="molecule type" value="Genomic_DNA"/>
</dbReference>
<accession>A0A2S6Z347</accession>
<sequence length="179" mass="18812">MTYRKLLCCVGSFLLAGNACAEGACPPGQYPIGGQGAVGCAPIPQNQSIQQAPRPTGRWIETWGAIAMGSIDSINSYGVTTGKLSKSEAESDALRRCASHGETNCQIGVAYKNQCAAIAEPQMQGKTFDGGGSTFAGEVSIPKASEVALERCKKANANFSVAACKIIYTACTEQIFERY</sequence>
<keyword evidence="1" id="KW-0732">Signal</keyword>
<feature type="domain" description="DUF4189" evidence="2">
    <location>
        <begin position="63"/>
        <end position="171"/>
    </location>
</feature>
<dbReference type="RefSeq" id="WP_128421923.1">
    <property type="nucleotide sequence ID" value="NZ_CP049017.1"/>
</dbReference>
<evidence type="ECO:0000259" key="2">
    <source>
        <dbReference type="Pfam" id="PF13827"/>
    </source>
</evidence>
<evidence type="ECO:0000256" key="1">
    <source>
        <dbReference type="SAM" id="SignalP"/>
    </source>
</evidence>
<dbReference type="OrthoDB" id="5998174at2"/>
<reference evidence="3 4" key="1">
    <citation type="submission" date="2016-08" db="EMBL/GenBank/DDBJ databases">
        <title>Evolution of the type three secretion system and type three effector repertoires in Xanthomonas.</title>
        <authorList>
            <person name="Merda D."/>
            <person name="Briand M."/>
            <person name="Bosis E."/>
            <person name="Rousseau C."/>
            <person name="Portier P."/>
            <person name="Jacques M.-A."/>
            <person name="Fischer-Le Saux M."/>
        </authorList>
    </citation>
    <scope>NUCLEOTIDE SEQUENCE [LARGE SCALE GENOMIC DNA]</scope>
    <source>
        <strain evidence="3 4">CFBP 4691</strain>
    </source>
</reference>
<feature type="signal peptide" evidence="1">
    <location>
        <begin position="1"/>
        <end position="21"/>
    </location>
</feature>
<dbReference type="Pfam" id="PF13827">
    <property type="entry name" value="DUF4189"/>
    <property type="match status" value="1"/>
</dbReference>
<gene>
    <name evidence="3" type="ORF">XthCFBP4691_19755</name>
</gene>
<evidence type="ECO:0000313" key="3">
    <source>
        <dbReference type="EMBL" id="PPT75439.1"/>
    </source>
</evidence>
<comment type="caution">
    <text evidence="3">The sequence shown here is derived from an EMBL/GenBank/DDBJ whole genome shotgun (WGS) entry which is preliminary data.</text>
</comment>